<keyword evidence="1" id="KW-0539">Nucleus</keyword>
<feature type="compositionally biased region" description="Polar residues" evidence="2">
    <location>
        <begin position="412"/>
        <end position="428"/>
    </location>
</feature>
<dbReference type="EMBL" id="JBFTWV010000191">
    <property type="protein sequence ID" value="KAL2784170.1"/>
    <property type="molecule type" value="Genomic_DNA"/>
</dbReference>
<dbReference type="CDD" id="cd11660">
    <property type="entry name" value="SANT_TRF"/>
    <property type="match status" value="2"/>
</dbReference>
<sequence length="600" mass="65840">MDSKGIYARSFDESLIRELPHLRIAPLREPVPSRSLRTPSTLEPNASGSREPNALSKAGVPPPRNESSGPVLEGHNASRLKKNDYFSDSPSEPPPPRPILPAFVNLRALERFPYSSFDDDGVHSRKRRRVDIQSDTFGEHLQLPFPQAQKEQRPPPFGPFAILNGLNEPPPNAALLPPIEPGSITQLLTKPSRGSIAVEPALLAASSAPDTQSVERIEVERIEGRIADILDSPIAEKPNFSHDPTHDKVESAFDSVSLAKESEGPCEPLSPKTRGRSRKNLRKWTDEETISLLRGVVRCGIGNWKEILAQPELNFNKRSASNLKDRFRVCCPWAYRASNPEDALSHLRDALAKAISKVESDTSGKLLSKSQQLPPVSGPPLLTGTPDLTSSGSISSFSSIETSRSSGEHNLPENNMPTLSKPPESTSGIAEPPVKCRRRVRRPFTAAEDEALLKGYSVHGFQWTLIQQDKRLNLGHRRATDLRDRFRTKFPHAYRDGGSVSGGTLLAQMTKDYPIKDGKTGSPEGKLRLSEHKRTRNLGQPNGPNALGTLDVAMPSLVLPLATRESSAYVPSTGFSFPLDDNSTIPVNVDLPPLIWDDIP</sequence>
<evidence type="ECO:0000256" key="1">
    <source>
        <dbReference type="ARBA" id="ARBA00023242"/>
    </source>
</evidence>
<dbReference type="PANTHER" id="PTHR46734">
    <property type="entry name" value="TELOMERIC REPEAT-BINDING FACTOR 1 TERF1"/>
    <property type="match status" value="1"/>
</dbReference>
<feature type="region of interest" description="Disordered" evidence="2">
    <location>
        <begin position="23"/>
        <end position="100"/>
    </location>
</feature>
<accession>A0ABR4FLR9</accession>
<name>A0ABR4FLR9_9EURO</name>
<evidence type="ECO:0000313" key="4">
    <source>
        <dbReference type="EMBL" id="KAL2784170.1"/>
    </source>
</evidence>
<feature type="region of interest" description="Disordered" evidence="2">
    <location>
        <begin position="137"/>
        <end position="165"/>
    </location>
</feature>
<dbReference type="Gene3D" id="1.10.246.220">
    <property type="match status" value="1"/>
</dbReference>
<dbReference type="InterPro" id="IPR052450">
    <property type="entry name" value="TRBD-Containing_Protein"/>
</dbReference>
<protein>
    <recommendedName>
        <fullName evidence="3">Myb-like domain-containing protein</fullName>
    </recommendedName>
</protein>
<dbReference type="Pfam" id="PF00249">
    <property type="entry name" value="Myb_DNA-binding"/>
    <property type="match status" value="1"/>
</dbReference>
<dbReference type="PROSITE" id="PS50090">
    <property type="entry name" value="MYB_LIKE"/>
    <property type="match status" value="1"/>
</dbReference>
<proteinExistence type="predicted"/>
<feature type="domain" description="Myb-like" evidence="3">
    <location>
        <begin position="276"/>
        <end position="328"/>
    </location>
</feature>
<feature type="compositionally biased region" description="Low complexity" evidence="2">
    <location>
        <begin position="389"/>
        <end position="405"/>
    </location>
</feature>
<feature type="region of interest" description="Disordered" evidence="2">
    <location>
        <begin position="260"/>
        <end position="280"/>
    </location>
</feature>
<feature type="compositionally biased region" description="Polar residues" evidence="2">
    <location>
        <begin position="363"/>
        <end position="374"/>
    </location>
</feature>
<evidence type="ECO:0000313" key="5">
    <source>
        <dbReference type="Proteomes" id="UP001610563"/>
    </source>
</evidence>
<evidence type="ECO:0000259" key="3">
    <source>
        <dbReference type="PROSITE" id="PS50090"/>
    </source>
</evidence>
<dbReference type="SMART" id="SM00717">
    <property type="entry name" value="SANT"/>
    <property type="match status" value="2"/>
</dbReference>
<feature type="region of interest" description="Disordered" evidence="2">
    <location>
        <begin position="361"/>
        <end position="431"/>
    </location>
</feature>
<comment type="caution">
    <text evidence="4">The sequence shown here is derived from an EMBL/GenBank/DDBJ whole genome shotgun (WGS) entry which is preliminary data.</text>
</comment>
<dbReference type="PANTHER" id="PTHR46734:SF1">
    <property type="entry name" value="TELOMERIC REPEAT-BINDING FACTOR 1"/>
    <property type="match status" value="1"/>
</dbReference>
<gene>
    <name evidence="4" type="ORF">BJX66DRAFT_95139</name>
</gene>
<dbReference type="Gene3D" id="1.10.10.60">
    <property type="entry name" value="Homeodomain-like"/>
    <property type="match status" value="1"/>
</dbReference>
<evidence type="ECO:0000256" key="2">
    <source>
        <dbReference type="SAM" id="MobiDB-lite"/>
    </source>
</evidence>
<organism evidence="4 5">
    <name type="scientific">Aspergillus keveii</name>
    <dbReference type="NCBI Taxonomy" id="714993"/>
    <lineage>
        <taxon>Eukaryota</taxon>
        <taxon>Fungi</taxon>
        <taxon>Dikarya</taxon>
        <taxon>Ascomycota</taxon>
        <taxon>Pezizomycotina</taxon>
        <taxon>Eurotiomycetes</taxon>
        <taxon>Eurotiomycetidae</taxon>
        <taxon>Eurotiales</taxon>
        <taxon>Aspergillaceae</taxon>
        <taxon>Aspergillus</taxon>
        <taxon>Aspergillus subgen. Nidulantes</taxon>
    </lineage>
</organism>
<dbReference type="SUPFAM" id="SSF46689">
    <property type="entry name" value="Homeodomain-like"/>
    <property type="match status" value="2"/>
</dbReference>
<dbReference type="InterPro" id="IPR001005">
    <property type="entry name" value="SANT/Myb"/>
</dbReference>
<dbReference type="InterPro" id="IPR009057">
    <property type="entry name" value="Homeodomain-like_sf"/>
</dbReference>
<reference evidence="4 5" key="1">
    <citation type="submission" date="2024-07" db="EMBL/GenBank/DDBJ databases">
        <title>Section-level genome sequencing and comparative genomics of Aspergillus sections Usti and Cavernicolus.</title>
        <authorList>
            <consortium name="Lawrence Berkeley National Laboratory"/>
            <person name="Nybo J.L."/>
            <person name="Vesth T.C."/>
            <person name="Theobald S."/>
            <person name="Frisvad J.C."/>
            <person name="Larsen T.O."/>
            <person name="Kjaerboelling I."/>
            <person name="Rothschild-Mancinelli K."/>
            <person name="Lyhne E.K."/>
            <person name="Kogle M.E."/>
            <person name="Barry K."/>
            <person name="Clum A."/>
            <person name="Na H."/>
            <person name="Ledsgaard L."/>
            <person name="Lin J."/>
            <person name="Lipzen A."/>
            <person name="Kuo A."/>
            <person name="Riley R."/>
            <person name="Mondo S."/>
            <person name="Labutti K."/>
            <person name="Haridas S."/>
            <person name="Pangalinan J."/>
            <person name="Salamov A.A."/>
            <person name="Simmons B.A."/>
            <person name="Magnuson J.K."/>
            <person name="Chen J."/>
            <person name="Drula E."/>
            <person name="Henrissat B."/>
            <person name="Wiebenga A."/>
            <person name="Lubbers R.J."/>
            <person name="Gomes A.C."/>
            <person name="Makela M.R."/>
            <person name="Stajich J."/>
            <person name="Grigoriev I.V."/>
            <person name="Mortensen U.H."/>
            <person name="De Vries R.P."/>
            <person name="Baker S.E."/>
            <person name="Andersen M.R."/>
        </authorList>
    </citation>
    <scope>NUCLEOTIDE SEQUENCE [LARGE SCALE GENOMIC DNA]</scope>
    <source>
        <strain evidence="4 5">CBS 209.92</strain>
    </source>
</reference>
<feature type="compositionally biased region" description="Polar residues" evidence="2">
    <location>
        <begin position="35"/>
        <end position="50"/>
    </location>
</feature>
<dbReference type="Proteomes" id="UP001610563">
    <property type="component" value="Unassembled WGS sequence"/>
</dbReference>
<keyword evidence="5" id="KW-1185">Reference proteome</keyword>